<dbReference type="EMBL" id="DVOT01000067">
    <property type="protein sequence ID" value="HIV27061.1"/>
    <property type="molecule type" value="Genomic_DNA"/>
</dbReference>
<evidence type="ECO:0000313" key="5">
    <source>
        <dbReference type="Proteomes" id="UP000886884"/>
    </source>
</evidence>
<dbReference type="InterPro" id="IPR050922">
    <property type="entry name" value="LytR/CpsA/Psr_CW_biosynth"/>
</dbReference>
<name>A0A9D1P5Q6_9FIRM</name>
<evidence type="ECO:0000313" key="4">
    <source>
        <dbReference type="EMBL" id="HIV27061.1"/>
    </source>
</evidence>
<dbReference type="InterPro" id="IPR004474">
    <property type="entry name" value="LytR_CpsA_psr"/>
</dbReference>
<evidence type="ECO:0000256" key="2">
    <source>
        <dbReference type="SAM" id="SignalP"/>
    </source>
</evidence>
<keyword evidence="2" id="KW-0732">Signal</keyword>
<reference evidence="4" key="2">
    <citation type="journal article" date="2021" name="PeerJ">
        <title>Extensive microbial diversity within the chicken gut microbiome revealed by metagenomics and culture.</title>
        <authorList>
            <person name="Gilroy R."/>
            <person name="Ravi A."/>
            <person name="Getino M."/>
            <person name="Pursley I."/>
            <person name="Horton D.L."/>
            <person name="Alikhan N.F."/>
            <person name="Baker D."/>
            <person name="Gharbi K."/>
            <person name="Hall N."/>
            <person name="Watson M."/>
            <person name="Adriaenssens E.M."/>
            <person name="Foster-Nyarko E."/>
            <person name="Jarju S."/>
            <person name="Secka A."/>
            <person name="Antonio M."/>
            <person name="Oren A."/>
            <person name="Chaudhuri R.R."/>
            <person name="La Ragione R."/>
            <person name="Hildebrand F."/>
            <person name="Pallen M.J."/>
        </authorList>
    </citation>
    <scope>NUCLEOTIDE SEQUENCE</scope>
    <source>
        <strain evidence="4">CHK183-6373</strain>
    </source>
</reference>
<dbReference type="Pfam" id="PF03816">
    <property type="entry name" value="LytR_cpsA_psr"/>
    <property type="match status" value="1"/>
</dbReference>
<gene>
    <name evidence="4" type="ORF">IAA64_03755</name>
</gene>
<reference evidence="4" key="1">
    <citation type="submission" date="2020-10" db="EMBL/GenBank/DDBJ databases">
        <authorList>
            <person name="Gilroy R."/>
        </authorList>
    </citation>
    <scope>NUCLEOTIDE SEQUENCE</scope>
    <source>
        <strain evidence="4">CHK183-6373</strain>
    </source>
</reference>
<evidence type="ECO:0000256" key="1">
    <source>
        <dbReference type="ARBA" id="ARBA00006068"/>
    </source>
</evidence>
<evidence type="ECO:0000259" key="3">
    <source>
        <dbReference type="Pfam" id="PF03816"/>
    </source>
</evidence>
<dbReference type="AlphaFoldDB" id="A0A9D1P5Q6"/>
<accession>A0A9D1P5Q6</accession>
<dbReference type="NCBIfam" id="TIGR00350">
    <property type="entry name" value="lytR_cpsA_psr"/>
    <property type="match status" value="1"/>
</dbReference>
<comment type="caution">
    <text evidence="4">The sequence shown here is derived from an EMBL/GenBank/DDBJ whole genome shotgun (WGS) entry which is preliminary data.</text>
</comment>
<comment type="similarity">
    <text evidence="1">Belongs to the LytR/CpsA/Psr (LCP) family.</text>
</comment>
<protein>
    <submittedName>
        <fullName evidence="4">LCP family protein</fullName>
    </submittedName>
</protein>
<feature type="chain" id="PRO_5039248614" evidence="2">
    <location>
        <begin position="22"/>
        <end position="321"/>
    </location>
</feature>
<feature type="domain" description="Cell envelope-related transcriptional attenuator" evidence="3">
    <location>
        <begin position="79"/>
        <end position="238"/>
    </location>
</feature>
<dbReference type="Proteomes" id="UP000886884">
    <property type="component" value="Unassembled WGS sequence"/>
</dbReference>
<dbReference type="PANTHER" id="PTHR33392">
    <property type="entry name" value="POLYISOPRENYL-TEICHOIC ACID--PEPTIDOGLYCAN TEICHOIC ACID TRANSFERASE TAGU"/>
    <property type="match status" value="1"/>
</dbReference>
<sequence length="321" mass="35996">MKKRFLALFLALLLAPMWALGEDLLYEVDPETGEVLFLADPEEEIELESVAQDALDLVDGQMNILLLGIDARPGQESGRSDTMILLTVDANQKTVKLTSFMRDLYVEIPGYKNNRLNAAYRFGGPELLFETLKENFGIEVDQYVTVNFTMMADLVNQIGGLELDVESDYIRDRINAVIKMDNKALGIDIDTDLLSSSGVQTLNGKQVQAFARWRTGSSDFERTQRQREVIVAILEKLKNEFSLMQLMRLAATNFDNVYTNMSLATIMQLAPALFELDLSSIEQLRIPVDGAYKNQTVSGMAVLVPDRDKNIAAINEFFAES</sequence>
<dbReference type="Gene3D" id="3.40.630.190">
    <property type="entry name" value="LCP protein"/>
    <property type="match status" value="1"/>
</dbReference>
<feature type="signal peptide" evidence="2">
    <location>
        <begin position="1"/>
        <end position="21"/>
    </location>
</feature>
<dbReference type="PANTHER" id="PTHR33392:SF6">
    <property type="entry name" value="POLYISOPRENYL-TEICHOIC ACID--PEPTIDOGLYCAN TEICHOIC ACID TRANSFERASE TAGU"/>
    <property type="match status" value="1"/>
</dbReference>
<organism evidence="4 5">
    <name type="scientific">Candidatus Ornithocaccomicrobium faecavium</name>
    <dbReference type="NCBI Taxonomy" id="2840890"/>
    <lineage>
        <taxon>Bacteria</taxon>
        <taxon>Bacillati</taxon>
        <taxon>Bacillota</taxon>
        <taxon>Clostridia</taxon>
        <taxon>Candidatus Ornithocaccomicrobium</taxon>
    </lineage>
</organism>
<proteinExistence type="inferred from homology"/>